<comment type="subcellular location">
    <subcellularLocation>
        <location evidence="2">Membrane</location>
    </subcellularLocation>
</comment>
<keyword evidence="4" id="KW-0597">Phosphoprotein</keyword>
<keyword evidence="9 11" id="KW-0472">Membrane</keyword>
<evidence type="ECO:0000313" key="13">
    <source>
        <dbReference type="EMBL" id="PAT40905.1"/>
    </source>
</evidence>
<evidence type="ECO:0000259" key="12">
    <source>
        <dbReference type="PROSITE" id="PS50109"/>
    </source>
</evidence>
<dbReference type="EMBL" id="NSJD01000003">
    <property type="protein sequence ID" value="PAT40905.1"/>
    <property type="molecule type" value="Genomic_DNA"/>
</dbReference>
<dbReference type="PROSITE" id="PS50109">
    <property type="entry name" value="HIS_KIN"/>
    <property type="match status" value="1"/>
</dbReference>
<dbReference type="InterPro" id="IPR050428">
    <property type="entry name" value="TCS_sensor_his_kinase"/>
</dbReference>
<dbReference type="RefSeq" id="WP_095556421.1">
    <property type="nucleotide sequence ID" value="NZ_NSJD01000003.1"/>
</dbReference>
<keyword evidence="7 13" id="KW-0418">Kinase</keyword>
<dbReference type="SMART" id="SM00387">
    <property type="entry name" value="HATPase_c"/>
    <property type="match status" value="1"/>
</dbReference>
<dbReference type="GO" id="GO:0004673">
    <property type="term" value="F:protein histidine kinase activity"/>
    <property type="evidence" value="ECO:0007669"/>
    <property type="project" value="UniProtKB-EC"/>
</dbReference>
<dbReference type="Pfam" id="PF02518">
    <property type="entry name" value="HATPase_c"/>
    <property type="match status" value="1"/>
</dbReference>
<keyword evidence="8 11" id="KW-1133">Transmembrane helix</keyword>
<keyword evidence="6 11" id="KW-0812">Transmembrane</keyword>
<protein>
    <recommendedName>
        <fullName evidence="3">histidine kinase</fullName>
        <ecNumber evidence="3">2.7.13.3</ecNumber>
    </recommendedName>
</protein>
<evidence type="ECO:0000256" key="4">
    <source>
        <dbReference type="ARBA" id="ARBA00022553"/>
    </source>
</evidence>
<name>A0A2A2AQN7_9BURK</name>
<dbReference type="Gene3D" id="3.30.565.10">
    <property type="entry name" value="Histidine kinase-like ATPase, C-terminal domain"/>
    <property type="match status" value="1"/>
</dbReference>
<evidence type="ECO:0000256" key="8">
    <source>
        <dbReference type="ARBA" id="ARBA00022989"/>
    </source>
</evidence>
<dbReference type="InterPro" id="IPR004358">
    <property type="entry name" value="Sig_transdc_His_kin-like_C"/>
</dbReference>
<evidence type="ECO:0000256" key="11">
    <source>
        <dbReference type="SAM" id="Phobius"/>
    </source>
</evidence>
<feature type="domain" description="Histidine kinase" evidence="12">
    <location>
        <begin position="257"/>
        <end position="471"/>
    </location>
</feature>
<organism evidence="13 14">
    <name type="scientific">Vandammella animalimorsus</name>
    <dbReference type="NCBI Taxonomy" id="2029117"/>
    <lineage>
        <taxon>Bacteria</taxon>
        <taxon>Pseudomonadati</taxon>
        <taxon>Pseudomonadota</taxon>
        <taxon>Betaproteobacteria</taxon>
        <taxon>Burkholderiales</taxon>
        <taxon>Comamonadaceae</taxon>
        <taxon>Vandammella</taxon>
    </lineage>
</organism>
<evidence type="ECO:0000256" key="2">
    <source>
        <dbReference type="ARBA" id="ARBA00004370"/>
    </source>
</evidence>
<dbReference type="AlphaFoldDB" id="A0A2A2AQN7"/>
<reference evidence="13 14" key="1">
    <citation type="submission" date="2017-08" db="EMBL/GenBank/DDBJ databases">
        <title>WGS of Clinical strains of the CDC Group NO-1 linked to zoonotic infections in humans.</title>
        <authorList>
            <person name="Bernier A.-M."/>
            <person name="Bernard K."/>
        </authorList>
    </citation>
    <scope>NUCLEOTIDE SEQUENCE [LARGE SCALE GENOMIC DNA]</scope>
    <source>
        <strain evidence="13 14">NML79-0751</strain>
    </source>
</reference>
<keyword evidence="5" id="KW-0808">Transferase</keyword>
<gene>
    <name evidence="13" type="ORF">CK623_03790</name>
</gene>
<dbReference type="InterPro" id="IPR036890">
    <property type="entry name" value="HATPase_C_sf"/>
</dbReference>
<dbReference type="GO" id="GO:0000160">
    <property type="term" value="P:phosphorelay signal transduction system"/>
    <property type="evidence" value="ECO:0007669"/>
    <property type="project" value="TreeGrafter"/>
</dbReference>
<dbReference type="PANTHER" id="PTHR45436:SF5">
    <property type="entry name" value="SENSOR HISTIDINE KINASE TRCS"/>
    <property type="match status" value="1"/>
</dbReference>
<dbReference type="PANTHER" id="PTHR45436">
    <property type="entry name" value="SENSOR HISTIDINE KINASE YKOH"/>
    <property type="match status" value="1"/>
</dbReference>
<comment type="caution">
    <text evidence="13">The sequence shown here is derived from an EMBL/GenBank/DDBJ whole genome shotgun (WGS) entry which is preliminary data.</text>
</comment>
<comment type="catalytic activity">
    <reaction evidence="1">
        <text>ATP + protein L-histidine = ADP + protein N-phospho-L-histidine.</text>
        <dbReference type="EC" id="2.7.13.3"/>
    </reaction>
</comment>
<dbReference type="SUPFAM" id="SSF55874">
    <property type="entry name" value="ATPase domain of HSP90 chaperone/DNA topoisomerase II/histidine kinase"/>
    <property type="match status" value="1"/>
</dbReference>
<evidence type="ECO:0000256" key="5">
    <source>
        <dbReference type="ARBA" id="ARBA00022679"/>
    </source>
</evidence>
<proteinExistence type="predicted"/>
<dbReference type="InterPro" id="IPR003594">
    <property type="entry name" value="HATPase_dom"/>
</dbReference>
<dbReference type="Proteomes" id="UP000218644">
    <property type="component" value="Unassembled WGS sequence"/>
</dbReference>
<feature type="region of interest" description="Disordered" evidence="10">
    <location>
        <begin position="200"/>
        <end position="227"/>
    </location>
</feature>
<accession>A0A2A2AQN7</accession>
<dbReference type="GO" id="GO:0005886">
    <property type="term" value="C:plasma membrane"/>
    <property type="evidence" value="ECO:0007669"/>
    <property type="project" value="TreeGrafter"/>
</dbReference>
<evidence type="ECO:0000256" key="7">
    <source>
        <dbReference type="ARBA" id="ARBA00022777"/>
    </source>
</evidence>
<sequence length="471" mass="50356">MMQRLGLTARLLALGLLPSLAALLLLGALLQASMRESLHSGLAQRLGDSADRIQAHLSLGADGQWRYGDTPPSGAFNQIFSGAYWVLQAPDQTLYSRSLWDASLQPQAPAGRSGLLRNRDPRGRALLGLERRIEQDDQQATLRVYVLAEETDQALARIQRILFMGLGALFIGAALTTALQVRWGLRPLARLQQRLAGMHGAAPTGNASTASTPAGGDSPAALGSGYGPDLDPLAHEIDALLERNARMLARGRAHAADLSHALKTPLARLSAQASQTPQVPSPLVLAQVHSMNGLIERHLSRTSSSGDAHAADANRQAVPVHEVLQQLVQLMQHIRPEKSLHWQLDADRSAQALHWRGDRADLEEMLGNLLDNASKWASRRVHIQLQAAAPANAPAPPRLPLCITIADDGPGIAAEHLQHAGQRGQRFDQSTPGSGLGLSIVADIAHSWGGQLQLSPSPALGGLQAQLWLPA</sequence>
<evidence type="ECO:0000256" key="10">
    <source>
        <dbReference type="SAM" id="MobiDB-lite"/>
    </source>
</evidence>
<evidence type="ECO:0000256" key="6">
    <source>
        <dbReference type="ARBA" id="ARBA00022692"/>
    </source>
</evidence>
<dbReference type="InterPro" id="IPR005467">
    <property type="entry name" value="His_kinase_dom"/>
</dbReference>
<feature type="transmembrane region" description="Helical" evidence="11">
    <location>
        <begin position="161"/>
        <end position="185"/>
    </location>
</feature>
<dbReference type="PRINTS" id="PR00344">
    <property type="entry name" value="BCTRLSENSOR"/>
</dbReference>
<evidence type="ECO:0000256" key="9">
    <source>
        <dbReference type="ARBA" id="ARBA00023136"/>
    </source>
</evidence>
<evidence type="ECO:0000256" key="1">
    <source>
        <dbReference type="ARBA" id="ARBA00000085"/>
    </source>
</evidence>
<evidence type="ECO:0000313" key="14">
    <source>
        <dbReference type="Proteomes" id="UP000218644"/>
    </source>
</evidence>
<evidence type="ECO:0000256" key="3">
    <source>
        <dbReference type="ARBA" id="ARBA00012438"/>
    </source>
</evidence>
<dbReference type="EC" id="2.7.13.3" evidence="3"/>